<feature type="compositionally biased region" description="Polar residues" evidence="5">
    <location>
        <begin position="69"/>
        <end position="80"/>
    </location>
</feature>
<feature type="transmembrane region" description="Helical" evidence="6">
    <location>
        <begin position="399"/>
        <end position="416"/>
    </location>
</feature>
<feature type="transmembrane region" description="Helical" evidence="6">
    <location>
        <begin position="223"/>
        <end position="244"/>
    </location>
</feature>
<feature type="transmembrane region" description="Helical" evidence="6">
    <location>
        <begin position="157"/>
        <end position="180"/>
    </location>
</feature>
<feature type="transmembrane region" description="Helical" evidence="6">
    <location>
        <begin position="464"/>
        <end position="488"/>
    </location>
</feature>
<evidence type="ECO:0000256" key="4">
    <source>
        <dbReference type="ARBA" id="ARBA00023136"/>
    </source>
</evidence>
<dbReference type="Pfam" id="PF07690">
    <property type="entry name" value="MFS_1"/>
    <property type="match status" value="1"/>
</dbReference>
<feature type="region of interest" description="Disordered" evidence="5">
    <location>
        <begin position="69"/>
        <end position="97"/>
    </location>
</feature>
<feature type="transmembrane region" description="Helical" evidence="6">
    <location>
        <begin position="533"/>
        <end position="556"/>
    </location>
</feature>
<dbReference type="SUPFAM" id="SSF103473">
    <property type="entry name" value="MFS general substrate transporter"/>
    <property type="match status" value="1"/>
</dbReference>
<gene>
    <name evidence="8" type="ORF">GNLVRS02_ARAD1D12672g</name>
</gene>
<dbReference type="CDD" id="cd17323">
    <property type="entry name" value="MFS_Tpo1_MDR_like"/>
    <property type="match status" value="1"/>
</dbReference>
<dbReference type="GO" id="GO:0015244">
    <property type="term" value="F:fluconazole transmembrane transporter activity"/>
    <property type="evidence" value="ECO:0007669"/>
    <property type="project" value="TreeGrafter"/>
</dbReference>
<comment type="subcellular location">
    <subcellularLocation>
        <location evidence="1">Membrane</location>
        <topology evidence="1">Multi-pass membrane protein</topology>
    </subcellularLocation>
</comment>
<evidence type="ECO:0000256" key="6">
    <source>
        <dbReference type="SAM" id="Phobius"/>
    </source>
</evidence>
<feature type="transmembrane region" description="Helical" evidence="6">
    <location>
        <begin position="124"/>
        <end position="145"/>
    </location>
</feature>
<feature type="transmembrane region" description="Helical" evidence="6">
    <location>
        <begin position="437"/>
        <end position="458"/>
    </location>
</feature>
<sequence>MAPYLMRDAFFGRVVYHLSGKRLFNHPEERPDYVIPERYLGQTSQISVIEKKQNPDNIDSDDTNLQLERTRTRQSSVSNPEASGASGGEGSEKGEEDNNGEILVDWEGDDDPENPKNWPIWRKAFVIVMVGLLTVSIYMGSSIYIPGEIEMTEDFGISIVVATLPLSLFVLGYGLGPMVFSPLSEHPAVGRTYIYIITLFIFVILQIPTALAKNIGSLLVLRFLAGFFASPALATGGASVGDVLPMPWMPVGLATWGIFAVGGPTLGPLLGGVFAQLLSWRWTFWFLLILDGTVLLVLFFFLPETSQETLLYRRAKRLRKLTGNDKIVSNGDKTIARMTPKEVAIETLWRPLAIAFGEPVIFFINIYIGLMYALMYMWFEAFPMVLNGLYHMNNIEMGVSYLSIWIGVVIGWALYSPVVHRKFTIPLLNGTMVNPEVFLGPAAIGAVIQPIGVFIFAWSSTASAHWIGPLIGSALFAVGAFIVFQTLFNYMGMSFYRFQASVFAGNGLFRASMAAGFPLFARAMYTHLGPSKYPVGWGCSLLAFFLVGMIAIPVVLKLKGDKLRARSKYAN</sequence>
<evidence type="ECO:0000256" key="5">
    <source>
        <dbReference type="SAM" id="MobiDB-lite"/>
    </source>
</evidence>
<evidence type="ECO:0000313" key="8">
    <source>
        <dbReference type="EMBL" id="CDP37488.1"/>
    </source>
</evidence>
<dbReference type="InterPro" id="IPR011701">
    <property type="entry name" value="MFS"/>
</dbReference>
<keyword evidence="4 6" id="KW-0472">Membrane</keyword>
<feature type="domain" description="Major facilitator superfamily (MFS) profile" evidence="7">
    <location>
        <begin position="126"/>
        <end position="571"/>
    </location>
</feature>
<feature type="transmembrane region" description="Helical" evidence="6">
    <location>
        <begin position="256"/>
        <end position="278"/>
    </location>
</feature>
<reference evidence="8" key="1">
    <citation type="submission" date="2014-02" db="EMBL/GenBank/DDBJ databases">
        <authorList>
            <person name="Genoscope - CEA"/>
        </authorList>
    </citation>
    <scope>NUCLEOTIDE SEQUENCE</scope>
    <source>
        <strain evidence="8">LS3</strain>
    </source>
</reference>
<organism evidence="8">
    <name type="scientific">Blastobotrys adeninivorans</name>
    <name type="common">Yeast</name>
    <name type="synonym">Arxula adeninivorans</name>
    <dbReference type="NCBI Taxonomy" id="409370"/>
    <lineage>
        <taxon>Eukaryota</taxon>
        <taxon>Fungi</taxon>
        <taxon>Dikarya</taxon>
        <taxon>Ascomycota</taxon>
        <taxon>Saccharomycotina</taxon>
        <taxon>Dipodascomycetes</taxon>
        <taxon>Dipodascales</taxon>
        <taxon>Trichomonascaceae</taxon>
        <taxon>Blastobotrys</taxon>
    </lineage>
</organism>
<dbReference type="PANTHER" id="PTHR23502">
    <property type="entry name" value="MAJOR FACILITATOR SUPERFAMILY"/>
    <property type="match status" value="1"/>
</dbReference>
<dbReference type="PROSITE" id="PS50850">
    <property type="entry name" value="MFS"/>
    <property type="match status" value="1"/>
</dbReference>
<evidence type="ECO:0000256" key="3">
    <source>
        <dbReference type="ARBA" id="ARBA00022989"/>
    </source>
</evidence>
<name>A0A060T943_BLAAD</name>
<feature type="transmembrane region" description="Helical" evidence="6">
    <location>
        <begin position="192"/>
        <end position="211"/>
    </location>
</feature>
<dbReference type="PANTHER" id="PTHR23502:SF23">
    <property type="entry name" value="FLUCONAZOLE RESISTANCE PROTEIN 1"/>
    <property type="match status" value="1"/>
</dbReference>
<evidence type="ECO:0000256" key="1">
    <source>
        <dbReference type="ARBA" id="ARBA00004141"/>
    </source>
</evidence>
<keyword evidence="3 6" id="KW-1133">Transmembrane helix</keyword>
<dbReference type="EMBL" id="HG937694">
    <property type="protein sequence ID" value="CDP37488.1"/>
    <property type="molecule type" value="Genomic_DNA"/>
</dbReference>
<feature type="transmembrane region" description="Helical" evidence="6">
    <location>
        <begin position="284"/>
        <end position="303"/>
    </location>
</feature>
<evidence type="ECO:0000259" key="7">
    <source>
        <dbReference type="PROSITE" id="PS50850"/>
    </source>
</evidence>
<dbReference type="GO" id="GO:1990961">
    <property type="term" value="P:xenobiotic detoxification by transmembrane export across the plasma membrane"/>
    <property type="evidence" value="ECO:0007669"/>
    <property type="project" value="TreeGrafter"/>
</dbReference>
<dbReference type="GO" id="GO:0005886">
    <property type="term" value="C:plasma membrane"/>
    <property type="evidence" value="ECO:0007669"/>
    <property type="project" value="TreeGrafter"/>
</dbReference>
<feature type="transmembrane region" description="Helical" evidence="6">
    <location>
        <begin position="360"/>
        <end position="379"/>
    </location>
</feature>
<dbReference type="FunFam" id="1.20.1250.20:FF:000011">
    <property type="entry name" value="MFS multidrug transporter, putative"/>
    <property type="match status" value="1"/>
</dbReference>
<dbReference type="InterPro" id="IPR036259">
    <property type="entry name" value="MFS_trans_sf"/>
</dbReference>
<protein>
    <submittedName>
        <fullName evidence="8">ARAD1D12672p</fullName>
    </submittedName>
</protein>
<dbReference type="AlphaFoldDB" id="A0A060T943"/>
<dbReference type="InterPro" id="IPR020846">
    <property type="entry name" value="MFS_dom"/>
</dbReference>
<keyword evidence="2 6" id="KW-0812">Transmembrane</keyword>
<evidence type="ECO:0000256" key="2">
    <source>
        <dbReference type="ARBA" id="ARBA00022692"/>
    </source>
</evidence>
<reference evidence="8" key="2">
    <citation type="submission" date="2014-06" db="EMBL/GenBank/DDBJ databases">
        <title>The complete genome of Blastobotrys (Arxula) adeninivorans LS3 - a yeast of biotechnological interest.</title>
        <authorList>
            <person name="Kunze G."/>
            <person name="Gaillardin C."/>
            <person name="Czernicka M."/>
            <person name="Durrens P."/>
            <person name="Martin T."/>
            <person name="Boer E."/>
            <person name="Gabaldon T."/>
            <person name="Cruz J."/>
            <person name="Talla E."/>
            <person name="Marck C."/>
            <person name="Goffeau A."/>
            <person name="Barbe V."/>
            <person name="Baret P."/>
            <person name="Baronian K."/>
            <person name="Beier S."/>
            <person name="Bleykasten C."/>
            <person name="Bode R."/>
            <person name="Casaregola S."/>
            <person name="Despons L."/>
            <person name="Fairhead C."/>
            <person name="Giersberg M."/>
            <person name="Gierski P."/>
            <person name="Hahnel U."/>
            <person name="Hartmann A."/>
            <person name="Jankowska D."/>
            <person name="Jubin C."/>
            <person name="Jung P."/>
            <person name="Lafontaine I."/>
            <person name="Leh-Louis V."/>
            <person name="Lemaire M."/>
            <person name="Marcet-Houben M."/>
            <person name="Mascher M."/>
            <person name="Morel G."/>
            <person name="Richard G.-F."/>
            <person name="Riechen J."/>
            <person name="Sacerdot C."/>
            <person name="Sarkar A."/>
            <person name="Savel G."/>
            <person name="Schacherer J."/>
            <person name="Sherman D."/>
            <person name="Straub M.-L."/>
            <person name="Stein N."/>
            <person name="Thierry A."/>
            <person name="Trautwein-Schult A."/>
            <person name="Westhof E."/>
            <person name="Worch S."/>
            <person name="Dujon B."/>
            <person name="Souciet J.-L."/>
            <person name="Wincker P."/>
            <person name="Scholz U."/>
            <person name="Neuveglise N."/>
        </authorList>
    </citation>
    <scope>NUCLEOTIDE SEQUENCE</scope>
    <source>
        <strain evidence="8">LS3</strain>
    </source>
</reference>
<dbReference type="Gene3D" id="1.20.1250.20">
    <property type="entry name" value="MFS general substrate transporter like domains"/>
    <property type="match status" value="1"/>
</dbReference>
<accession>A0A060T943</accession>
<proteinExistence type="predicted"/>
<dbReference type="PhylomeDB" id="A0A060T943"/>